<gene>
    <name evidence="2" type="ORF">LPJ64_005744</name>
</gene>
<dbReference type="EMBL" id="JANBOH010000406">
    <property type="protein sequence ID" value="KAJ1642415.1"/>
    <property type="molecule type" value="Genomic_DNA"/>
</dbReference>
<organism evidence="2 3">
    <name type="scientific">Coemansia asiatica</name>
    <dbReference type="NCBI Taxonomy" id="1052880"/>
    <lineage>
        <taxon>Eukaryota</taxon>
        <taxon>Fungi</taxon>
        <taxon>Fungi incertae sedis</taxon>
        <taxon>Zoopagomycota</taxon>
        <taxon>Kickxellomycotina</taxon>
        <taxon>Kickxellomycetes</taxon>
        <taxon>Kickxellales</taxon>
        <taxon>Kickxellaceae</taxon>
        <taxon>Coemansia</taxon>
    </lineage>
</organism>
<reference evidence="2" key="1">
    <citation type="submission" date="2022-07" db="EMBL/GenBank/DDBJ databases">
        <title>Phylogenomic reconstructions and comparative analyses of Kickxellomycotina fungi.</title>
        <authorList>
            <person name="Reynolds N.K."/>
            <person name="Stajich J.E."/>
            <person name="Barry K."/>
            <person name="Grigoriev I.V."/>
            <person name="Crous P."/>
            <person name="Smith M.E."/>
        </authorList>
    </citation>
    <scope>NUCLEOTIDE SEQUENCE</scope>
    <source>
        <strain evidence="2">NBRC 105413</strain>
    </source>
</reference>
<evidence type="ECO:0000256" key="1">
    <source>
        <dbReference type="SAM" id="MobiDB-lite"/>
    </source>
</evidence>
<sequence length="106" mass="11204">MAGTEAFSAQPVGFGTQWSRPGAYQEAQRKVGNVNGNVGMFSRSLKRHLEDGCENQDVTMAGDGTHRSLSTSGDEMSTGGSVGTSDAHVNKLVRSGIMPNSHVHKV</sequence>
<protein>
    <submittedName>
        <fullName evidence="2">Uncharacterized protein</fullName>
    </submittedName>
</protein>
<feature type="region of interest" description="Disordered" evidence="1">
    <location>
        <begin position="56"/>
        <end position="86"/>
    </location>
</feature>
<evidence type="ECO:0000313" key="3">
    <source>
        <dbReference type="Proteomes" id="UP001145021"/>
    </source>
</evidence>
<name>A0A9W7XGJ5_9FUNG</name>
<dbReference type="AlphaFoldDB" id="A0A9W7XGJ5"/>
<comment type="caution">
    <text evidence="2">The sequence shown here is derived from an EMBL/GenBank/DDBJ whole genome shotgun (WGS) entry which is preliminary data.</text>
</comment>
<feature type="compositionally biased region" description="Polar residues" evidence="1">
    <location>
        <begin position="67"/>
        <end position="79"/>
    </location>
</feature>
<accession>A0A9W7XGJ5</accession>
<proteinExistence type="predicted"/>
<dbReference type="Proteomes" id="UP001145021">
    <property type="component" value="Unassembled WGS sequence"/>
</dbReference>
<evidence type="ECO:0000313" key="2">
    <source>
        <dbReference type="EMBL" id="KAJ1642415.1"/>
    </source>
</evidence>
<feature type="region of interest" description="Disordered" evidence="1">
    <location>
        <begin position="1"/>
        <end position="22"/>
    </location>
</feature>
<keyword evidence="3" id="KW-1185">Reference proteome</keyword>